<sequence length="316" mass="34075">MKQKTVIAGALISATLLLAQTATAQNIVWKAQTIQLQQTPQKLAVYELSALDTLNALGIQAQIVPETSFPNQLNVYNGNLAIKAGTLFEPDVAVLNAQKPDLIVLGGRSQAKADTLQGIAPVLNLSPDTDNLMPDLKARTELFADLFGKQAQAAKRLQIIDTKQAKLKAQTKGKTALMLFTNKGNFMPHAEGERFGYVYEFSGLKSVLPVVPPKDPNAPATPRPEAGSPEALAAKAKADARLQAAVAAQPDYVIVLDRGAVNTNEYTALEEWKKNPILNQSKAKIILVDANAWYLVGPGLSNTEFMLDELIKGTQH</sequence>
<keyword evidence="4" id="KW-0410">Iron transport</keyword>
<protein>
    <submittedName>
        <fullName evidence="9">ABC transporter substrate-binding protein</fullName>
    </submittedName>
</protein>
<keyword evidence="3" id="KW-0813">Transport</keyword>
<keyword evidence="5 7" id="KW-0732">Signal</keyword>
<comment type="similarity">
    <text evidence="2">Belongs to the bacterial solute-binding protein 8 family.</text>
</comment>
<evidence type="ECO:0000256" key="6">
    <source>
        <dbReference type="SAM" id="MobiDB-lite"/>
    </source>
</evidence>
<comment type="subcellular location">
    <subcellularLocation>
        <location evidence="1">Cell envelope</location>
    </subcellularLocation>
</comment>
<evidence type="ECO:0000259" key="8">
    <source>
        <dbReference type="PROSITE" id="PS50983"/>
    </source>
</evidence>
<evidence type="ECO:0000256" key="7">
    <source>
        <dbReference type="SAM" id="SignalP"/>
    </source>
</evidence>
<evidence type="ECO:0000256" key="1">
    <source>
        <dbReference type="ARBA" id="ARBA00004196"/>
    </source>
</evidence>
<dbReference type="Gene3D" id="3.40.50.1980">
    <property type="entry name" value="Nitrogenase molybdenum iron protein domain"/>
    <property type="match status" value="2"/>
</dbReference>
<evidence type="ECO:0000256" key="2">
    <source>
        <dbReference type="ARBA" id="ARBA00008814"/>
    </source>
</evidence>
<feature type="compositionally biased region" description="Pro residues" evidence="6">
    <location>
        <begin position="212"/>
        <end position="222"/>
    </location>
</feature>
<name>A0ABY4EAX3_VITST</name>
<feature type="domain" description="Fe/B12 periplasmic-binding" evidence="8">
    <location>
        <begin position="42"/>
        <end position="316"/>
    </location>
</feature>
<proteinExistence type="inferred from homology"/>
<dbReference type="Proteomes" id="UP000832034">
    <property type="component" value="Chromosome"/>
</dbReference>
<keyword evidence="4" id="KW-0406">Ion transport</keyword>
<dbReference type="SUPFAM" id="SSF53807">
    <property type="entry name" value="Helical backbone' metal receptor"/>
    <property type="match status" value="1"/>
</dbReference>
<evidence type="ECO:0000256" key="4">
    <source>
        <dbReference type="ARBA" id="ARBA00022496"/>
    </source>
</evidence>
<evidence type="ECO:0000313" key="9">
    <source>
        <dbReference type="EMBL" id="UOO92488.1"/>
    </source>
</evidence>
<feature type="region of interest" description="Disordered" evidence="6">
    <location>
        <begin position="212"/>
        <end position="231"/>
    </location>
</feature>
<feature type="signal peptide" evidence="7">
    <location>
        <begin position="1"/>
        <end position="24"/>
    </location>
</feature>
<evidence type="ECO:0000256" key="5">
    <source>
        <dbReference type="ARBA" id="ARBA00022729"/>
    </source>
</evidence>
<gene>
    <name evidence="9" type="ORF">LVJ81_00070</name>
</gene>
<dbReference type="RefSeq" id="WP_019959192.1">
    <property type="nucleotide sequence ID" value="NZ_CP091512.1"/>
</dbReference>
<reference evidence="9" key="2">
    <citation type="journal article" date="2022" name="Res Sq">
        <title>Evolution of multicellular longitudinally dividing oral cavity symbionts (Neisseriaceae).</title>
        <authorList>
            <person name="Nyongesa S."/>
            <person name="Weber P."/>
            <person name="Bernet E."/>
            <person name="Pullido F."/>
            <person name="Nieckarz M."/>
            <person name="Delaby M."/>
            <person name="Nieves C."/>
            <person name="Viehboeck T."/>
            <person name="Krause N."/>
            <person name="Rivera-Millot A."/>
            <person name="Nakamura A."/>
            <person name="Vischer N."/>
            <person name="VanNieuwenhze M."/>
            <person name="Brun Y."/>
            <person name="Cava F."/>
            <person name="Bulgheresi S."/>
            <person name="Veyrier F."/>
        </authorList>
    </citation>
    <scope>NUCLEOTIDE SEQUENCE</scope>
    <source>
        <strain evidence="9">SAG 1488-6</strain>
    </source>
</reference>
<reference evidence="9" key="1">
    <citation type="submission" date="2021-12" db="EMBL/GenBank/DDBJ databases">
        <authorList>
            <person name="Veyrier F.J."/>
        </authorList>
    </citation>
    <scope>NUCLEOTIDE SEQUENCE</scope>
    <source>
        <strain evidence="9">SAG 1488-6</strain>
    </source>
</reference>
<organism evidence="9 10">
    <name type="scientific">Vitreoscilla stercoraria</name>
    <dbReference type="NCBI Taxonomy" id="61"/>
    <lineage>
        <taxon>Bacteria</taxon>
        <taxon>Pseudomonadati</taxon>
        <taxon>Pseudomonadota</taxon>
        <taxon>Betaproteobacteria</taxon>
        <taxon>Neisseriales</taxon>
        <taxon>Neisseriaceae</taxon>
        <taxon>Vitreoscilla</taxon>
    </lineage>
</organism>
<dbReference type="Pfam" id="PF01497">
    <property type="entry name" value="Peripla_BP_2"/>
    <property type="match status" value="1"/>
</dbReference>
<dbReference type="PANTHER" id="PTHR30532:SF28">
    <property type="entry name" value="PETROBACTIN-BINDING PROTEIN YCLQ"/>
    <property type="match status" value="1"/>
</dbReference>
<dbReference type="EMBL" id="CP091512">
    <property type="protein sequence ID" value="UOO92488.1"/>
    <property type="molecule type" value="Genomic_DNA"/>
</dbReference>
<dbReference type="InterPro" id="IPR002491">
    <property type="entry name" value="ABC_transptr_periplasmic_BD"/>
</dbReference>
<keyword evidence="4" id="KW-0408">Iron</keyword>
<accession>A0ABY4EAX3</accession>
<evidence type="ECO:0000313" key="10">
    <source>
        <dbReference type="Proteomes" id="UP000832034"/>
    </source>
</evidence>
<dbReference type="InterPro" id="IPR051313">
    <property type="entry name" value="Bact_iron-sidero_bind"/>
</dbReference>
<feature type="chain" id="PRO_5046525271" evidence="7">
    <location>
        <begin position="25"/>
        <end position="316"/>
    </location>
</feature>
<evidence type="ECO:0000256" key="3">
    <source>
        <dbReference type="ARBA" id="ARBA00022448"/>
    </source>
</evidence>
<keyword evidence="10" id="KW-1185">Reference proteome</keyword>
<dbReference type="PROSITE" id="PS50983">
    <property type="entry name" value="FE_B12_PBP"/>
    <property type="match status" value="1"/>
</dbReference>
<dbReference type="PANTHER" id="PTHR30532">
    <property type="entry name" value="IRON III DICITRATE-BINDING PERIPLASMIC PROTEIN"/>
    <property type="match status" value="1"/>
</dbReference>